<comment type="caution">
    <text evidence="9">The sequence shown here is derived from an EMBL/GenBank/DDBJ whole genome shotgun (WGS) entry which is preliminary data.</text>
</comment>
<gene>
    <name evidence="7" type="primary">mltG</name>
    <name evidence="9" type="ORF">QO010_001828</name>
</gene>
<evidence type="ECO:0000256" key="7">
    <source>
        <dbReference type="HAMAP-Rule" id="MF_02065"/>
    </source>
</evidence>
<dbReference type="HAMAP" id="MF_02065">
    <property type="entry name" value="MltG"/>
    <property type="match status" value="1"/>
</dbReference>
<dbReference type="CDD" id="cd08010">
    <property type="entry name" value="MltG_like"/>
    <property type="match status" value="1"/>
</dbReference>
<dbReference type="PANTHER" id="PTHR30518:SF2">
    <property type="entry name" value="ENDOLYTIC MUREIN TRANSGLYCOSYLASE"/>
    <property type="match status" value="1"/>
</dbReference>
<dbReference type="PANTHER" id="PTHR30518">
    <property type="entry name" value="ENDOLYTIC MUREIN TRANSGLYCOSYLASE"/>
    <property type="match status" value="1"/>
</dbReference>
<keyword evidence="7" id="KW-0997">Cell inner membrane</keyword>
<keyword evidence="1 7" id="KW-1003">Cell membrane</keyword>
<dbReference type="EC" id="4.2.2.29" evidence="7"/>
<evidence type="ECO:0000256" key="5">
    <source>
        <dbReference type="ARBA" id="ARBA00023239"/>
    </source>
</evidence>
<protein>
    <recommendedName>
        <fullName evidence="7">Endolytic murein transglycosylase</fullName>
        <ecNumber evidence="7">4.2.2.29</ecNumber>
    </recommendedName>
    <alternativeName>
        <fullName evidence="7">Peptidoglycan lytic transglycosylase</fullName>
    </alternativeName>
    <alternativeName>
        <fullName evidence="7">Peptidoglycan polymerization terminase</fullName>
    </alternativeName>
</protein>
<evidence type="ECO:0000256" key="1">
    <source>
        <dbReference type="ARBA" id="ARBA00022475"/>
    </source>
</evidence>
<feature type="region of interest" description="Disordered" evidence="8">
    <location>
        <begin position="327"/>
        <end position="356"/>
    </location>
</feature>
<accession>A0ABU0ISW3</accession>
<evidence type="ECO:0000256" key="3">
    <source>
        <dbReference type="ARBA" id="ARBA00022989"/>
    </source>
</evidence>
<dbReference type="EMBL" id="JAUSVS010000002">
    <property type="protein sequence ID" value="MDQ0464057.1"/>
    <property type="molecule type" value="Genomic_DNA"/>
</dbReference>
<evidence type="ECO:0000256" key="4">
    <source>
        <dbReference type="ARBA" id="ARBA00023136"/>
    </source>
</evidence>
<dbReference type="RefSeq" id="WP_307348446.1">
    <property type="nucleotide sequence ID" value="NZ_JAUSVS010000002.1"/>
</dbReference>
<keyword evidence="6 7" id="KW-0961">Cell wall biogenesis/degradation</keyword>
<feature type="compositionally biased region" description="Pro residues" evidence="8">
    <location>
        <begin position="334"/>
        <end position="356"/>
    </location>
</feature>
<dbReference type="Gene3D" id="3.30.160.60">
    <property type="entry name" value="Classic Zinc Finger"/>
    <property type="match status" value="1"/>
</dbReference>
<evidence type="ECO:0000256" key="2">
    <source>
        <dbReference type="ARBA" id="ARBA00022692"/>
    </source>
</evidence>
<keyword evidence="10" id="KW-1185">Reference proteome</keyword>
<dbReference type="Pfam" id="PF02618">
    <property type="entry name" value="YceG"/>
    <property type="match status" value="1"/>
</dbReference>
<dbReference type="InterPro" id="IPR003770">
    <property type="entry name" value="MLTG-like"/>
</dbReference>
<keyword evidence="5 7" id="KW-0456">Lyase</keyword>
<proteinExistence type="inferred from homology"/>
<evidence type="ECO:0000313" key="9">
    <source>
        <dbReference type="EMBL" id="MDQ0464057.1"/>
    </source>
</evidence>
<evidence type="ECO:0000256" key="6">
    <source>
        <dbReference type="ARBA" id="ARBA00023316"/>
    </source>
</evidence>
<comment type="catalytic activity">
    <reaction evidence="7">
        <text>a peptidoglycan chain = a peptidoglycan chain with N-acetyl-1,6-anhydromuramyl-[peptide] at the reducing end + a peptidoglycan chain with N-acetylglucosamine at the non-reducing end.</text>
        <dbReference type="EC" id="4.2.2.29"/>
    </reaction>
</comment>
<dbReference type="NCBIfam" id="TIGR00247">
    <property type="entry name" value="endolytic transglycosylase MltG"/>
    <property type="match status" value="1"/>
</dbReference>
<name>A0ABU0ISW3_9CAUL</name>
<reference evidence="9 10" key="1">
    <citation type="submission" date="2023-07" db="EMBL/GenBank/DDBJ databases">
        <title>Genomic Encyclopedia of Type Strains, Phase IV (KMG-IV): sequencing the most valuable type-strain genomes for metagenomic binning, comparative biology and taxonomic classification.</title>
        <authorList>
            <person name="Goeker M."/>
        </authorList>
    </citation>
    <scope>NUCLEOTIDE SEQUENCE [LARGE SCALE GENOMIC DNA]</scope>
    <source>
        <strain evidence="9 10">DSM 18695</strain>
    </source>
</reference>
<evidence type="ECO:0000256" key="8">
    <source>
        <dbReference type="SAM" id="MobiDB-lite"/>
    </source>
</evidence>
<comment type="similarity">
    <text evidence="7">Belongs to the transglycosylase MltG family.</text>
</comment>
<organism evidence="9 10">
    <name type="scientific">Caulobacter ginsengisoli</name>
    <dbReference type="NCBI Taxonomy" id="400775"/>
    <lineage>
        <taxon>Bacteria</taxon>
        <taxon>Pseudomonadati</taxon>
        <taxon>Pseudomonadota</taxon>
        <taxon>Alphaproteobacteria</taxon>
        <taxon>Caulobacterales</taxon>
        <taxon>Caulobacteraceae</taxon>
        <taxon>Caulobacter</taxon>
    </lineage>
</organism>
<dbReference type="Gene3D" id="3.30.1490.480">
    <property type="entry name" value="Endolytic murein transglycosylase"/>
    <property type="match status" value="1"/>
</dbReference>
<evidence type="ECO:0000313" key="10">
    <source>
        <dbReference type="Proteomes" id="UP001228905"/>
    </source>
</evidence>
<comment type="function">
    <text evidence="7">Functions as a peptidoglycan terminase that cleaves nascent peptidoglycan strands endolytically to terminate their elongation.</text>
</comment>
<keyword evidence="2 7" id="KW-0812">Transmembrane</keyword>
<keyword evidence="4 7" id="KW-0472">Membrane</keyword>
<sequence length="356" mass="37785">MRRLAIIFTSAFATLFVAALLGLAWAAWTYAGAGPATTKTTVILRRGSSLPEIAAALERGGAVRSSSIFIVAAELTHADRTLRAGEYEFPARASMAQVLDAVRHGRVVRHAITLPEGITSAEAARRLNAEPALVGIAPTPPEGSILPETYDFERGEDRAAVLKRMMDARDELLAQLWAKRQPGLPFSTPEEAVILASIVEKETGKPDERPKVAAVFINRLRKGMKLESDPTIIYGLTGGVPLGHGLRVSELARPNPYSTYQIVGLPPGPIANPGRAALAAVLDPANTDDIFFVADGTGGHVFAATLEEHNRNVAAWRGIEAGRKGPVAATPVDVAPPAPVKLPPASKPALKPPPKR</sequence>
<keyword evidence="3 7" id="KW-1133">Transmembrane helix</keyword>
<dbReference type="Proteomes" id="UP001228905">
    <property type="component" value="Unassembled WGS sequence"/>
</dbReference>
<feature type="site" description="Important for catalytic activity" evidence="7">
    <location>
        <position position="202"/>
    </location>
</feature>